<proteinExistence type="predicted"/>
<keyword evidence="3" id="KW-1185">Reference proteome</keyword>
<keyword evidence="1" id="KW-0472">Membrane</keyword>
<dbReference type="AlphaFoldDB" id="A0A6A5WPK3"/>
<dbReference type="Gene3D" id="3.40.50.1820">
    <property type="entry name" value="alpha/beta hydrolase"/>
    <property type="match status" value="1"/>
</dbReference>
<dbReference type="InterPro" id="IPR029058">
    <property type="entry name" value="AB_hydrolase_fold"/>
</dbReference>
<keyword evidence="2" id="KW-0378">Hydrolase</keyword>
<name>A0A6A5WPK3_9PLEO</name>
<keyword evidence="1" id="KW-0812">Transmembrane</keyword>
<protein>
    <submittedName>
        <fullName evidence="2">Alpha/beta-hydrolase</fullName>
    </submittedName>
</protein>
<reference evidence="2" key="1">
    <citation type="journal article" date="2020" name="Stud. Mycol.">
        <title>101 Dothideomycetes genomes: a test case for predicting lifestyles and emergence of pathogens.</title>
        <authorList>
            <person name="Haridas S."/>
            <person name="Albert R."/>
            <person name="Binder M."/>
            <person name="Bloem J."/>
            <person name="Labutti K."/>
            <person name="Salamov A."/>
            <person name="Andreopoulos B."/>
            <person name="Baker S."/>
            <person name="Barry K."/>
            <person name="Bills G."/>
            <person name="Bluhm B."/>
            <person name="Cannon C."/>
            <person name="Castanera R."/>
            <person name="Culley D."/>
            <person name="Daum C."/>
            <person name="Ezra D."/>
            <person name="Gonzalez J."/>
            <person name="Henrissat B."/>
            <person name="Kuo A."/>
            <person name="Liang C."/>
            <person name="Lipzen A."/>
            <person name="Lutzoni F."/>
            <person name="Magnuson J."/>
            <person name="Mondo S."/>
            <person name="Nolan M."/>
            <person name="Ohm R."/>
            <person name="Pangilinan J."/>
            <person name="Park H.-J."/>
            <person name="Ramirez L."/>
            <person name="Alfaro M."/>
            <person name="Sun H."/>
            <person name="Tritt A."/>
            <person name="Yoshinaga Y."/>
            <person name="Zwiers L.-H."/>
            <person name="Turgeon B."/>
            <person name="Goodwin S."/>
            <person name="Spatafora J."/>
            <person name="Crous P."/>
            <person name="Grigoriev I."/>
        </authorList>
    </citation>
    <scope>NUCLEOTIDE SEQUENCE</scope>
    <source>
        <strain evidence="2">CBS 123094</strain>
    </source>
</reference>
<evidence type="ECO:0000313" key="2">
    <source>
        <dbReference type="EMBL" id="KAF2003830.1"/>
    </source>
</evidence>
<dbReference type="OrthoDB" id="446723at2759"/>
<dbReference type="GO" id="GO:0016787">
    <property type="term" value="F:hydrolase activity"/>
    <property type="evidence" value="ECO:0007669"/>
    <property type="project" value="UniProtKB-KW"/>
</dbReference>
<dbReference type="EMBL" id="ML977570">
    <property type="protein sequence ID" value="KAF2003830.1"/>
    <property type="molecule type" value="Genomic_DNA"/>
</dbReference>
<sequence>MVQFSPILKKSYWVLAGLGITWAVFMVALLNPWIQSHALYAHKINTGFWYNVSNPEQFGFAKGQVTPFSLNTTDGETLYCWHVLPYDVYLEHEDEIVQKAVTHTEDFKASVAHKLLRKDSESRVVINFHGNAGHVADGFRTHTYRSVAGIPKTHLLTCDYRGFGYSTLRNAPHLPTEPGLITDGISMISYVLQTLSHPSDRTVLLGQSLGTAVTTASALYFTDPSTSNLPKTITAPSPIPKTPQAFAGIVLVAPFPSLPILLQSYKIKGFFPILSPLKGYPKIRAFFENRIVDQWPTLLRLQALLTSAAKSRVHISILHARNDQEISFQLSEAMYSSLETSVLSMEGATASQERRTIHGGERVRRGAFVYRKVEDGDAATGKGKSVELEVVRFGGHNEVVGFSQVGLAVRRAFEHGGRFMPGLDVE</sequence>
<organism evidence="2 3">
    <name type="scientific">Amniculicola lignicola CBS 123094</name>
    <dbReference type="NCBI Taxonomy" id="1392246"/>
    <lineage>
        <taxon>Eukaryota</taxon>
        <taxon>Fungi</taxon>
        <taxon>Dikarya</taxon>
        <taxon>Ascomycota</taxon>
        <taxon>Pezizomycotina</taxon>
        <taxon>Dothideomycetes</taxon>
        <taxon>Pleosporomycetidae</taxon>
        <taxon>Pleosporales</taxon>
        <taxon>Amniculicolaceae</taxon>
        <taxon>Amniculicola</taxon>
    </lineage>
</organism>
<keyword evidence="1" id="KW-1133">Transmembrane helix</keyword>
<evidence type="ECO:0000256" key="1">
    <source>
        <dbReference type="SAM" id="Phobius"/>
    </source>
</evidence>
<dbReference type="PANTHER" id="PTHR12277">
    <property type="entry name" value="ALPHA/BETA HYDROLASE DOMAIN-CONTAINING PROTEIN"/>
    <property type="match status" value="1"/>
</dbReference>
<feature type="transmembrane region" description="Helical" evidence="1">
    <location>
        <begin position="12"/>
        <end position="34"/>
    </location>
</feature>
<dbReference type="PANTHER" id="PTHR12277:SF81">
    <property type="entry name" value="PROTEIN ABHD13"/>
    <property type="match status" value="1"/>
</dbReference>
<dbReference type="SUPFAM" id="SSF53474">
    <property type="entry name" value="alpha/beta-Hydrolases"/>
    <property type="match status" value="1"/>
</dbReference>
<evidence type="ECO:0000313" key="3">
    <source>
        <dbReference type="Proteomes" id="UP000799779"/>
    </source>
</evidence>
<dbReference type="Proteomes" id="UP000799779">
    <property type="component" value="Unassembled WGS sequence"/>
</dbReference>
<accession>A0A6A5WPK3</accession>
<gene>
    <name evidence="2" type="ORF">P154DRAFT_617428</name>
</gene>